<gene>
    <name evidence="2" type="primary">LOC100565946</name>
</gene>
<protein>
    <recommendedName>
        <fullName evidence="4">Brambleberry</fullName>
    </recommendedName>
</protein>
<evidence type="ECO:0000313" key="3">
    <source>
        <dbReference type="Proteomes" id="UP000001646"/>
    </source>
</evidence>
<evidence type="ECO:0000256" key="1">
    <source>
        <dbReference type="SAM" id="MobiDB-lite"/>
    </source>
</evidence>
<reference evidence="2" key="2">
    <citation type="submission" date="2025-08" db="UniProtKB">
        <authorList>
            <consortium name="Ensembl"/>
        </authorList>
    </citation>
    <scope>IDENTIFICATION</scope>
</reference>
<sequence>MGVVGLGPWSKLMLAVGNWMRISKARIALAFAHCHLQRSGRRFPPCEPHSSIRDCTQHMDAVAFGVYTEFFTHAHSICYFLHNEAWQQRAQDTVHRLTSSSESVARQLQSTNQLAVEIAQAQDATLRSQERILQDGEVLRQALHDSSKDVRQTFQELQDSALEQRVVFAEIFNRVTFLHRFVVGESSALYSLLFHILSGIASLVLTSCQRTSGARFILLTLVGVNIYLERAICSFLVDNSEDDYGLTESISFWVGMLRRGFAGLGFAVVAYFIRTYKDPAKQSQVVLQSLQETQADIQRLLQETERLLPNKTEVLLHESVLSAEDEALFIDSGFPEQLFSSDCGAEIQGHKTWRGQSPSRLCRSLSRQRSKIRTSSPKRRGRSPSRFALPPVEPEVSGWNFFLSNH</sequence>
<dbReference type="Proteomes" id="UP000001646">
    <property type="component" value="Chromosome 1"/>
</dbReference>
<dbReference type="AlphaFoldDB" id="A0A803SWD5"/>
<dbReference type="InterPro" id="IPR040346">
    <property type="entry name" value="GEX1/Brambleberry"/>
</dbReference>
<feature type="region of interest" description="Disordered" evidence="1">
    <location>
        <begin position="364"/>
        <end position="389"/>
    </location>
</feature>
<reference evidence="2" key="3">
    <citation type="submission" date="2025-09" db="UniProtKB">
        <authorList>
            <consortium name="Ensembl"/>
        </authorList>
    </citation>
    <scope>IDENTIFICATION</scope>
</reference>
<dbReference type="PANTHER" id="PTHR33538">
    <property type="entry name" value="PROTEIN GAMETE EXPRESSED 1"/>
    <property type="match status" value="1"/>
</dbReference>
<evidence type="ECO:0000313" key="2">
    <source>
        <dbReference type="Ensembl" id="ENSACAP00000027275.1"/>
    </source>
</evidence>
<accession>A0A803SWD5</accession>
<reference evidence="2 3" key="1">
    <citation type="submission" date="2009-12" db="EMBL/GenBank/DDBJ databases">
        <title>The Genome Sequence of Anolis carolinensis (Green Anole Lizard).</title>
        <authorList>
            <consortium name="The Genome Sequencing Platform"/>
            <person name="Di Palma F."/>
            <person name="Alfoldi J."/>
            <person name="Heiman D."/>
            <person name="Young S."/>
            <person name="Grabherr M."/>
            <person name="Johnson J."/>
            <person name="Lander E.S."/>
            <person name="Lindblad-Toh K."/>
        </authorList>
    </citation>
    <scope>NUCLEOTIDE SEQUENCE [LARGE SCALE GENOMIC DNA]</scope>
    <source>
        <strain evidence="2 3">JBL SC #1</strain>
    </source>
</reference>
<feature type="compositionally biased region" description="Basic residues" evidence="1">
    <location>
        <begin position="366"/>
        <end position="383"/>
    </location>
</feature>
<proteinExistence type="predicted"/>
<dbReference type="PANTHER" id="PTHR33538:SF2">
    <property type="entry name" value="PROTEIN GAMETE EXPRESSED 1"/>
    <property type="match status" value="1"/>
</dbReference>
<organism evidence="2 3">
    <name type="scientific">Anolis carolinensis</name>
    <name type="common">Green anole</name>
    <name type="synonym">American chameleon</name>
    <dbReference type="NCBI Taxonomy" id="28377"/>
    <lineage>
        <taxon>Eukaryota</taxon>
        <taxon>Metazoa</taxon>
        <taxon>Chordata</taxon>
        <taxon>Craniata</taxon>
        <taxon>Vertebrata</taxon>
        <taxon>Euteleostomi</taxon>
        <taxon>Lepidosauria</taxon>
        <taxon>Squamata</taxon>
        <taxon>Bifurcata</taxon>
        <taxon>Unidentata</taxon>
        <taxon>Episquamata</taxon>
        <taxon>Toxicofera</taxon>
        <taxon>Iguania</taxon>
        <taxon>Dactyloidae</taxon>
        <taxon>Anolis</taxon>
    </lineage>
</organism>
<dbReference type="GeneTree" id="ENSGT00390000003348"/>
<name>A0A803SWD5_ANOCA</name>
<keyword evidence="3" id="KW-1185">Reference proteome</keyword>
<dbReference type="Ensembl" id="ENSACAT00000050169.1">
    <property type="protein sequence ID" value="ENSACAP00000027275.1"/>
    <property type="gene ID" value="ENSACAG00000036892.1"/>
</dbReference>
<evidence type="ECO:0008006" key="4">
    <source>
        <dbReference type="Google" id="ProtNLM"/>
    </source>
</evidence>